<dbReference type="GeneID" id="111126605"/>
<reference evidence="3" key="2">
    <citation type="submission" date="2025-08" db="UniProtKB">
        <authorList>
            <consortium name="RefSeq"/>
        </authorList>
    </citation>
    <scope>IDENTIFICATION</scope>
    <source>
        <tissue evidence="3">Whole sample</tissue>
    </source>
</reference>
<dbReference type="Pfam" id="PF04784">
    <property type="entry name" value="DUF547"/>
    <property type="match status" value="1"/>
</dbReference>
<accession>A0A8B8DGN1</accession>
<gene>
    <name evidence="3" type="primary">LOC111126605</name>
</gene>
<dbReference type="AlphaFoldDB" id="A0A8B8DGN1"/>
<evidence type="ECO:0000259" key="1">
    <source>
        <dbReference type="Pfam" id="PF04784"/>
    </source>
</evidence>
<evidence type="ECO:0000313" key="3">
    <source>
        <dbReference type="RefSeq" id="XP_022327078.1"/>
    </source>
</evidence>
<dbReference type="OrthoDB" id="418495at2759"/>
<protein>
    <submittedName>
        <fullName evidence="3">Uncharacterized protein LOC111126605 isoform X2</fullName>
    </submittedName>
</protein>
<dbReference type="InterPro" id="IPR006869">
    <property type="entry name" value="DUF547"/>
</dbReference>
<feature type="domain" description="DUF547" evidence="1">
    <location>
        <begin position="118"/>
        <end position="245"/>
    </location>
</feature>
<organism evidence="2 3">
    <name type="scientific">Crassostrea virginica</name>
    <name type="common">Eastern oyster</name>
    <dbReference type="NCBI Taxonomy" id="6565"/>
    <lineage>
        <taxon>Eukaryota</taxon>
        <taxon>Metazoa</taxon>
        <taxon>Spiralia</taxon>
        <taxon>Lophotrochozoa</taxon>
        <taxon>Mollusca</taxon>
        <taxon>Bivalvia</taxon>
        <taxon>Autobranchia</taxon>
        <taxon>Pteriomorphia</taxon>
        <taxon>Ostreida</taxon>
        <taxon>Ostreoidea</taxon>
        <taxon>Ostreidae</taxon>
        <taxon>Crassostrea</taxon>
    </lineage>
</organism>
<proteinExistence type="predicted"/>
<dbReference type="RefSeq" id="XP_022327078.1">
    <property type="nucleotide sequence ID" value="XM_022471370.1"/>
</dbReference>
<keyword evidence="2" id="KW-1185">Reference proteome</keyword>
<reference evidence="2" key="1">
    <citation type="submission" date="2024-06" db="UniProtKB">
        <authorList>
            <consortium name="RefSeq"/>
        </authorList>
    </citation>
    <scope>NUCLEOTIDE SEQUENCE [LARGE SCALE GENOMIC DNA]</scope>
</reference>
<dbReference type="PANTHER" id="PTHR46361:SF3">
    <property type="entry name" value="ELECTRON CARRIER_ PROTEIN DISULFIDE OXIDOREDUCTASE"/>
    <property type="match status" value="1"/>
</dbReference>
<name>A0A8B8DGN1_CRAVI</name>
<evidence type="ECO:0000313" key="2">
    <source>
        <dbReference type="Proteomes" id="UP000694844"/>
    </source>
</evidence>
<sequence length="329" mass="37598">MLFEFFLGQYYRVRKYLGTNLVDTCLFTFHNWSAVLTNWQKMGDTAKPTVKVLNEQPKAGKSDLKAPDLAKKLQKTMLSIKGECIGEDRGIDYDKLKSSASYKEYKSETLFLQTVSLDELSENERKAFFINLYNALTIHGLAEQATLPSSVLDIQQFWKTTGYNVGGLVYSLDDIEHGILRGNKSHPASTKPQFSEGDPRLKYAVKKLDPRIHFALVCGAVSCPAINVYTADNLDKALDSATRNFCKQEVSMFTEVDEVWMSKIFLWYRDDFGGNAVDVIEWVMPYLEKDIQDRAVVLLFKIKNVGQVDIKYNEYDWWLNKMGVTPLIL</sequence>
<dbReference type="Proteomes" id="UP000694844">
    <property type="component" value="Chromosome 1"/>
</dbReference>
<dbReference type="PANTHER" id="PTHR46361">
    <property type="entry name" value="ELECTRON CARRIER/ PROTEIN DISULFIDE OXIDOREDUCTASE"/>
    <property type="match status" value="1"/>
</dbReference>